<protein>
    <submittedName>
        <fullName evidence="1">Secretion protein EspS</fullName>
    </submittedName>
</protein>
<organism evidence="1 2">
    <name type="scientific">Escherichia coli</name>
    <dbReference type="NCBI Taxonomy" id="562"/>
    <lineage>
        <taxon>Bacteria</taxon>
        <taxon>Pseudomonadati</taxon>
        <taxon>Pseudomonadota</taxon>
        <taxon>Gammaproteobacteria</taxon>
        <taxon>Enterobacterales</taxon>
        <taxon>Enterobacteriaceae</taxon>
        <taxon>Escherichia</taxon>
    </lineage>
</organism>
<dbReference type="AlphaFoldDB" id="A0AAN5FNT9"/>
<accession>A0AAN5FNT9</accession>
<dbReference type="EMBL" id="DABFUC010000026">
    <property type="protein sequence ID" value="HAI8959872.1"/>
    <property type="molecule type" value="Genomic_DNA"/>
</dbReference>
<gene>
    <name evidence="1" type="ORF">HKA49_004122</name>
</gene>
<proteinExistence type="predicted"/>
<dbReference type="Proteomes" id="UP000842385">
    <property type="component" value="Unassembled WGS sequence"/>
</dbReference>
<evidence type="ECO:0000313" key="1">
    <source>
        <dbReference type="EMBL" id="HAI8959872.1"/>
    </source>
</evidence>
<evidence type="ECO:0000313" key="2">
    <source>
        <dbReference type="Proteomes" id="UP000842385"/>
    </source>
</evidence>
<sequence>MSRKNLWRPLRRLYISASVSVPTKQSQSIPITLAGRTIEKAQEKEGLLVFLGMKSVNDYTLNILGQNVSRVTTGKKPYDLLFLNDDTKQDFDKRKMEFTYPGANKSHLQSSNSDVVAAAAISITATEMKTILPDDLTPGKYKKIYLSGDGSAGLPLLKCGDEFLSPTDIVDRIVQHNLHEIDDIRLTSCNSANILKNKDFSPDEIEKSANMNNGWLARALFGQKSSLAEHVYAEFERRGINVSISGYHGTGVFYVPEHGKPTTHLRSTTVPATPEHTVRRSDYRATLGRTQPIDIE</sequence>
<dbReference type="RefSeq" id="WP_001299329.1">
    <property type="nucleotide sequence ID" value="NZ_BGID01000128.1"/>
</dbReference>
<reference evidence="1 2" key="1">
    <citation type="journal article" date="2018" name="Genome Biol.">
        <title>SKESA: strategic k-mer extension for scrupulous assemblies.</title>
        <authorList>
            <person name="Souvorov A."/>
            <person name="Agarwala R."/>
            <person name="Lipman D.J."/>
        </authorList>
    </citation>
    <scope>NUCLEOTIDE SEQUENCE [LARGE SCALE GENOMIC DNA]</scope>
    <source>
        <strain evidence="1 2">TW14994</strain>
    </source>
</reference>
<name>A0AAN5FNT9_ECOLX</name>
<comment type="caution">
    <text evidence="1">The sequence shown here is derived from an EMBL/GenBank/DDBJ whole genome shotgun (WGS) entry which is preliminary data.</text>
</comment>